<organism evidence="1 2">
    <name type="scientific">Chitinophaga cymbidii</name>
    <dbReference type="NCBI Taxonomy" id="1096750"/>
    <lineage>
        <taxon>Bacteria</taxon>
        <taxon>Pseudomonadati</taxon>
        <taxon>Bacteroidota</taxon>
        <taxon>Chitinophagia</taxon>
        <taxon>Chitinophagales</taxon>
        <taxon>Chitinophagaceae</taxon>
        <taxon>Chitinophaga</taxon>
    </lineage>
</organism>
<dbReference type="EMBL" id="BKAU01000001">
    <property type="protein sequence ID" value="GEP94292.1"/>
    <property type="molecule type" value="Genomic_DNA"/>
</dbReference>
<evidence type="ECO:0000313" key="2">
    <source>
        <dbReference type="Proteomes" id="UP000321436"/>
    </source>
</evidence>
<sequence length="234" mass="26465">MKRLYVVTILCYSLMSCTKDAVDEYGEINYVYLANDSASINEVVPIEYSFAFHPGADRDTVPVLVKLIGKLSEQDRVVTLAVDASETTAQAGDYELPAPMVLRAGRAVDTIALVLHNSDRLKTEKFKIRLMLNENEHFRLGPPANRYIDITFSDMIARPGWWDNVVETNFLGRYSDNKYRLFIEATGVADMTGLSETEQRAYAIIFRDFLARGRENGEVYEDENGLINVSPNLF</sequence>
<dbReference type="Proteomes" id="UP000321436">
    <property type="component" value="Unassembled WGS sequence"/>
</dbReference>
<dbReference type="RefSeq" id="WP_186830868.1">
    <property type="nucleotide sequence ID" value="NZ_BKAU01000001.1"/>
</dbReference>
<comment type="caution">
    <text evidence="1">The sequence shown here is derived from an EMBL/GenBank/DDBJ whole genome shotgun (WGS) entry which is preliminary data.</text>
</comment>
<protein>
    <recommendedName>
        <fullName evidence="3">DUF4843 domain-containing protein</fullName>
    </recommendedName>
</protein>
<gene>
    <name evidence="1" type="ORF">CCY01nite_05520</name>
</gene>
<dbReference type="Pfam" id="PF16132">
    <property type="entry name" value="DUF4843"/>
    <property type="match status" value="1"/>
</dbReference>
<reference evidence="1 2" key="1">
    <citation type="submission" date="2019-07" db="EMBL/GenBank/DDBJ databases">
        <title>Whole genome shotgun sequence of Chitinophaga cymbidii NBRC 109752.</title>
        <authorList>
            <person name="Hosoyama A."/>
            <person name="Uohara A."/>
            <person name="Ohji S."/>
            <person name="Ichikawa N."/>
        </authorList>
    </citation>
    <scope>NUCLEOTIDE SEQUENCE [LARGE SCALE GENOMIC DNA]</scope>
    <source>
        <strain evidence="1 2">NBRC 109752</strain>
    </source>
</reference>
<evidence type="ECO:0000313" key="1">
    <source>
        <dbReference type="EMBL" id="GEP94292.1"/>
    </source>
</evidence>
<dbReference type="PROSITE" id="PS51257">
    <property type="entry name" value="PROKAR_LIPOPROTEIN"/>
    <property type="match status" value="1"/>
</dbReference>
<evidence type="ECO:0008006" key="3">
    <source>
        <dbReference type="Google" id="ProtNLM"/>
    </source>
</evidence>
<keyword evidence="2" id="KW-1185">Reference proteome</keyword>
<name>A0A512RF18_9BACT</name>
<dbReference type="InterPro" id="IPR032299">
    <property type="entry name" value="DUF4843"/>
</dbReference>
<accession>A0A512RF18</accession>
<proteinExistence type="predicted"/>
<dbReference type="AlphaFoldDB" id="A0A512RF18"/>